<evidence type="ECO:0000313" key="2">
    <source>
        <dbReference type="Proteomes" id="UP000054166"/>
    </source>
</evidence>
<organism evidence="1 2">
    <name type="scientific">Piloderma croceum (strain F 1598)</name>
    <dbReference type="NCBI Taxonomy" id="765440"/>
    <lineage>
        <taxon>Eukaryota</taxon>
        <taxon>Fungi</taxon>
        <taxon>Dikarya</taxon>
        <taxon>Basidiomycota</taxon>
        <taxon>Agaricomycotina</taxon>
        <taxon>Agaricomycetes</taxon>
        <taxon>Agaricomycetidae</taxon>
        <taxon>Atheliales</taxon>
        <taxon>Atheliaceae</taxon>
        <taxon>Piloderma</taxon>
    </lineage>
</organism>
<accession>A0A0C3CFZ7</accession>
<dbReference type="Proteomes" id="UP000054166">
    <property type="component" value="Unassembled WGS sequence"/>
</dbReference>
<evidence type="ECO:0000313" key="1">
    <source>
        <dbReference type="EMBL" id="KIM88652.1"/>
    </source>
</evidence>
<gene>
    <name evidence="1" type="ORF">PILCRDRAFT_233966</name>
</gene>
<dbReference type="AlphaFoldDB" id="A0A0C3CFZ7"/>
<sequence length="190" mass="21380">MLYRVKWTSNHSTFGFSMDQNHHAGQVLIYLTTRFGEISSRYRLYFSIPWTFFLLLTRALTADTSGSSSRSLVQPLRLTDCNISSTAPIVGDIPCNYARVAVTNFSSAGSFFSHASVSQVVTSFPRRTSRRFLPSPHNKYCTHLHPTPPKISSQLLPQQQDMYVGMLTAFRMQQVYPHTSVASPSASYDV</sequence>
<dbReference type="HOGENOM" id="CLU_1428482_0_0_1"/>
<dbReference type="EMBL" id="KN832976">
    <property type="protein sequence ID" value="KIM88652.1"/>
    <property type="molecule type" value="Genomic_DNA"/>
</dbReference>
<reference evidence="1 2" key="1">
    <citation type="submission" date="2014-04" db="EMBL/GenBank/DDBJ databases">
        <authorList>
            <consortium name="DOE Joint Genome Institute"/>
            <person name="Kuo A."/>
            <person name="Tarkka M."/>
            <person name="Buscot F."/>
            <person name="Kohler A."/>
            <person name="Nagy L.G."/>
            <person name="Floudas D."/>
            <person name="Copeland A."/>
            <person name="Barry K.W."/>
            <person name="Cichocki N."/>
            <person name="Veneault-Fourrey C."/>
            <person name="LaButti K."/>
            <person name="Lindquist E.A."/>
            <person name="Lipzen A."/>
            <person name="Lundell T."/>
            <person name="Morin E."/>
            <person name="Murat C."/>
            <person name="Sun H."/>
            <person name="Tunlid A."/>
            <person name="Henrissat B."/>
            <person name="Grigoriev I.V."/>
            <person name="Hibbett D.S."/>
            <person name="Martin F."/>
            <person name="Nordberg H.P."/>
            <person name="Cantor M.N."/>
            <person name="Hua S.X."/>
        </authorList>
    </citation>
    <scope>NUCLEOTIDE SEQUENCE [LARGE SCALE GENOMIC DNA]</scope>
    <source>
        <strain evidence="1 2">F 1598</strain>
    </source>
</reference>
<dbReference type="InParanoid" id="A0A0C3CFZ7"/>
<protein>
    <submittedName>
        <fullName evidence="1">Uncharacterized protein</fullName>
    </submittedName>
</protein>
<proteinExistence type="predicted"/>
<reference evidence="2" key="2">
    <citation type="submission" date="2015-01" db="EMBL/GenBank/DDBJ databases">
        <title>Evolutionary Origins and Diversification of the Mycorrhizal Mutualists.</title>
        <authorList>
            <consortium name="DOE Joint Genome Institute"/>
            <consortium name="Mycorrhizal Genomics Consortium"/>
            <person name="Kohler A."/>
            <person name="Kuo A."/>
            <person name="Nagy L.G."/>
            <person name="Floudas D."/>
            <person name="Copeland A."/>
            <person name="Barry K.W."/>
            <person name="Cichocki N."/>
            <person name="Veneault-Fourrey C."/>
            <person name="LaButti K."/>
            <person name="Lindquist E.A."/>
            <person name="Lipzen A."/>
            <person name="Lundell T."/>
            <person name="Morin E."/>
            <person name="Murat C."/>
            <person name="Riley R."/>
            <person name="Ohm R."/>
            <person name="Sun H."/>
            <person name="Tunlid A."/>
            <person name="Henrissat B."/>
            <person name="Grigoriev I.V."/>
            <person name="Hibbett D.S."/>
            <person name="Martin F."/>
        </authorList>
    </citation>
    <scope>NUCLEOTIDE SEQUENCE [LARGE SCALE GENOMIC DNA]</scope>
    <source>
        <strain evidence="2">F 1598</strain>
    </source>
</reference>
<name>A0A0C3CFZ7_PILCF</name>
<keyword evidence="2" id="KW-1185">Reference proteome</keyword>